<feature type="region of interest" description="Disordered" evidence="1">
    <location>
        <begin position="1"/>
        <end position="43"/>
    </location>
</feature>
<evidence type="ECO:0000313" key="2">
    <source>
        <dbReference type="EMBL" id="CAD9413475.1"/>
    </source>
</evidence>
<dbReference type="EMBL" id="HBGU01010435">
    <property type="protein sequence ID" value="CAD9413475.1"/>
    <property type="molecule type" value="Transcribed_RNA"/>
</dbReference>
<evidence type="ECO:0000256" key="1">
    <source>
        <dbReference type="SAM" id="MobiDB-lite"/>
    </source>
</evidence>
<accession>A0A7S2FT63</accession>
<dbReference type="AlphaFoldDB" id="A0A7S2FT63"/>
<organism evidence="2">
    <name type="scientific">Haptolina brevifila</name>
    <dbReference type="NCBI Taxonomy" id="156173"/>
    <lineage>
        <taxon>Eukaryota</taxon>
        <taxon>Haptista</taxon>
        <taxon>Haptophyta</taxon>
        <taxon>Prymnesiophyceae</taxon>
        <taxon>Prymnesiales</taxon>
        <taxon>Prymnesiaceae</taxon>
        <taxon>Haptolina</taxon>
    </lineage>
</organism>
<name>A0A7S2FT63_9EUKA</name>
<sequence length="109" mass="11288">MSIMMGHQAAQQVQWSAGVGSPPPSQRTRRRQSSAAMGQCQQLASRPLGRRYAARVCLDDLFLYLAGAVGGSTPGTGAVVADGRAVLAAADVDSGDALSFLLSSCAHRL</sequence>
<protein>
    <submittedName>
        <fullName evidence="2">Uncharacterized protein</fullName>
    </submittedName>
</protein>
<reference evidence="2" key="1">
    <citation type="submission" date="2021-01" db="EMBL/GenBank/DDBJ databases">
        <authorList>
            <person name="Corre E."/>
            <person name="Pelletier E."/>
            <person name="Niang G."/>
            <person name="Scheremetjew M."/>
            <person name="Finn R."/>
            <person name="Kale V."/>
            <person name="Holt S."/>
            <person name="Cochrane G."/>
            <person name="Meng A."/>
            <person name="Brown T."/>
            <person name="Cohen L."/>
        </authorList>
    </citation>
    <scope>NUCLEOTIDE SEQUENCE</scope>
    <source>
        <strain evidence="2">UTEX LB 985</strain>
    </source>
</reference>
<gene>
    <name evidence="2" type="ORF">CBRE1094_LOCUS5782</name>
</gene>
<proteinExistence type="predicted"/>